<feature type="transmembrane region" description="Helical" evidence="1">
    <location>
        <begin position="12"/>
        <end position="39"/>
    </location>
</feature>
<keyword evidence="1" id="KW-0472">Membrane</keyword>
<evidence type="ECO:0000313" key="2">
    <source>
        <dbReference type="EMBL" id="MBS2098194.1"/>
    </source>
</evidence>
<keyword evidence="1" id="KW-1133">Transmembrane helix</keyword>
<proteinExistence type="predicted"/>
<accession>A0ABS5JTI8</accession>
<gene>
    <name evidence="2" type="ORF">KEM10_07860</name>
</gene>
<dbReference type="EMBL" id="JAGUCO010000004">
    <property type="protein sequence ID" value="MBS2098194.1"/>
    <property type="molecule type" value="Genomic_DNA"/>
</dbReference>
<dbReference type="RefSeq" id="WP_212215440.1">
    <property type="nucleotide sequence ID" value="NZ_JAGUCO010000004.1"/>
</dbReference>
<name>A0ABS5JTI8_9BACT</name>
<comment type="caution">
    <text evidence="2">The sequence shown here is derived from an EMBL/GenBank/DDBJ whole genome shotgun (WGS) entry which is preliminary data.</text>
</comment>
<feature type="transmembrane region" description="Helical" evidence="1">
    <location>
        <begin position="84"/>
        <end position="117"/>
    </location>
</feature>
<dbReference type="Proteomes" id="UP000708576">
    <property type="component" value="Unassembled WGS sequence"/>
</dbReference>
<sequence>MSTATRPWQGTVLGILNAIGVFFGLLAALGFFFAGAAIAPYLEQYGLAMLAGAGTAAIGGIILAFVILGLFITIGIFKGQKWTIILSLIFIGLSLLGNIFSFNIIGLIINGFMFYLAFICLKDAYYN</sequence>
<keyword evidence="3" id="KW-1185">Reference proteome</keyword>
<reference evidence="2 3" key="1">
    <citation type="journal article" date="2015" name="Int. J. Syst. Evol. Microbiol.">
        <title>Carboxylicivirga linearis sp. nov., isolated from a sea cucumber culture pond.</title>
        <authorList>
            <person name="Wang F.Q."/>
            <person name="Zhou Y.X."/>
            <person name="Lin X.Z."/>
            <person name="Chen G.J."/>
            <person name="Du Z.J."/>
        </authorList>
    </citation>
    <scope>NUCLEOTIDE SEQUENCE [LARGE SCALE GENOMIC DNA]</scope>
    <source>
        <strain evidence="2 3">FB218</strain>
    </source>
</reference>
<evidence type="ECO:0008006" key="4">
    <source>
        <dbReference type="Google" id="ProtNLM"/>
    </source>
</evidence>
<evidence type="ECO:0000313" key="3">
    <source>
        <dbReference type="Proteomes" id="UP000708576"/>
    </source>
</evidence>
<protein>
    <recommendedName>
        <fullName evidence="4">DUF4064 domain-containing protein</fullName>
    </recommendedName>
</protein>
<evidence type="ECO:0000256" key="1">
    <source>
        <dbReference type="SAM" id="Phobius"/>
    </source>
</evidence>
<organism evidence="2 3">
    <name type="scientific">Carboxylicivirga linearis</name>
    <dbReference type="NCBI Taxonomy" id="1628157"/>
    <lineage>
        <taxon>Bacteria</taxon>
        <taxon>Pseudomonadati</taxon>
        <taxon>Bacteroidota</taxon>
        <taxon>Bacteroidia</taxon>
        <taxon>Marinilabiliales</taxon>
        <taxon>Marinilabiliaceae</taxon>
        <taxon>Carboxylicivirga</taxon>
    </lineage>
</organism>
<keyword evidence="1" id="KW-0812">Transmembrane</keyword>
<feature type="transmembrane region" description="Helical" evidence="1">
    <location>
        <begin position="45"/>
        <end position="72"/>
    </location>
</feature>